<dbReference type="InterPro" id="IPR029063">
    <property type="entry name" value="SAM-dependent_MTases_sf"/>
</dbReference>
<accession>A0A3B7MSM4</accession>
<dbReference type="EMBL" id="CP032157">
    <property type="protein sequence ID" value="AXY77544.1"/>
    <property type="molecule type" value="Genomic_DNA"/>
</dbReference>
<dbReference type="InterPro" id="IPR050362">
    <property type="entry name" value="Cation-dep_OMT"/>
</dbReference>
<dbReference type="InterPro" id="IPR002935">
    <property type="entry name" value="SAM_O-MeTrfase"/>
</dbReference>
<dbReference type="GO" id="GO:0008757">
    <property type="term" value="F:S-adenosylmethionine-dependent methyltransferase activity"/>
    <property type="evidence" value="ECO:0007669"/>
    <property type="project" value="TreeGrafter"/>
</dbReference>
<sequence>MEIISPQVQSYADRFSSPEDELLKQVNEQTYASHPHAHMLSGQVQGKFLEMISTLQQPRRILEIGTFTGYSALCLVKGLSKDGLLHTIELREEDAAIAQANFDRSNAPEKIILHTGNALEIIPTLKETWDLVFIDADKVGYTDYYELVLPSVRQGGIILADNVLFHGQVLEQPITGKNAIAIQAFNERVQRDERVDNVLVTIRDGLLLIRKK</sequence>
<dbReference type="AlphaFoldDB" id="A0A3B7MSM4"/>
<dbReference type="SUPFAM" id="SSF53335">
    <property type="entry name" value="S-adenosyl-L-methionine-dependent methyltransferases"/>
    <property type="match status" value="1"/>
</dbReference>
<dbReference type="Gene3D" id="3.40.50.150">
    <property type="entry name" value="Vaccinia Virus protein VP39"/>
    <property type="match status" value="1"/>
</dbReference>
<dbReference type="PROSITE" id="PS51682">
    <property type="entry name" value="SAM_OMT_I"/>
    <property type="match status" value="1"/>
</dbReference>
<organism evidence="4 5">
    <name type="scientific">Paraflavitalea soli</name>
    <dbReference type="NCBI Taxonomy" id="2315862"/>
    <lineage>
        <taxon>Bacteria</taxon>
        <taxon>Pseudomonadati</taxon>
        <taxon>Bacteroidota</taxon>
        <taxon>Chitinophagia</taxon>
        <taxon>Chitinophagales</taxon>
        <taxon>Chitinophagaceae</taxon>
        <taxon>Paraflavitalea</taxon>
    </lineage>
</organism>
<dbReference type="GO" id="GO:0008171">
    <property type="term" value="F:O-methyltransferase activity"/>
    <property type="evidence" value="ECO:0007669"/>
    <property type="project" value="InterPro"/>
</dbReference>
<keyword evidence="1 4" id="KW-0489">Methyltransferase</keyword>
<keyword evidence="5" id="KW-1185">Reference proteome</keyword>
<dbReference type="Pfam" id="PF01596">
    <property type="entry name" value="Methyltransf_3"/>
    <property type="match status" value="1"/>
</dbReference>
<reference evidence="4 5" key="1">
    <citation type="submission" date="2018-09" db="EMBL/GenBank/DDBJ databases">
        <title>Genome sequencing of strain 6GH32-13.</title>
        <authorList>
            <person name="Weon H.-Y."/>
            <person name="Heo J."/>
            <person name="Kwon S.-W."/>
        </authorList>
    </citation>
    <scope>NUCLEOTIDE SEQUENCE [LARGE SCALE GENOMIC DNA]</scope>
    <source>
        <strain evidence="4 5">5GH32-13</strain>
    </source>
</reference>
<dbReference type="OrthoDB" id="9799672at2"/>
<gene>
    <name evidence="4" type="ORF">D3H65_27730</name>
</gene>
<evidence type="ECO:0000256" key="1">
    <source>
        <dbReference type="ARBA" id="ARBA00022603"/>
    </source>
</evidence>
<dbReference type="RefSeq" id="WP_119053418.1">
    <property type="nucleotide sequence ID" value="NZ_CP032157.1"/>
</dbReference>
<dbReference type="CDD" id="cd02440">
    <property type="entry name" value="AdoMet_MTases"/>
    <property type="match status" value="1"/>
</dbReference>
<dbReference type="GO" id="GO:0032259">
    <property type="term" value="P:methylation"/>
    <property type="evidence" value="ECO:0007669"/>
    <property type="project" value="UniProtKB-KW"/>
</dbReference>
<dbReference type="PANTHER" id="PTHR10509">
    <property type="entry name" value="O-METHYLTRANSFERASE-RELATED"/>
    <property type="match status" value="1"/>
</dbReference>
<evidence type="ECO:0000256" key="2">
    <source>
        <dbReference type="ARBA" id="ARBA00022679"/>
    </source>
</evidence>
<evidence type="ECO:0000256" key="3">
    <source>
        <dbReference type="ARBA" id="ARBA00022691"/>
    </source>
</evidence>
<protein>
    <submittedName>
        <fullName evidence="4">O-methyltransferase</fullName>
    </submittedName>
</protein>
<evidence type="ECO:0000313" key="4">
    <source>
        <dbReference type="EMBL" id="AXY77544.1"/>
    </source>
</evidence>
<dbReference type="KEGG" id="pseg:D3H65_27730"/>
<evidence type="ECO:0000313" key="5">
    <source>
        <dbReference type="Proteomes" id="UP000263900"/>
    </source>
</evidence>
<proteinExistence type="predicted"/>
<name>A0A3B7MSM4_9BACT</name>
<keyword evidence="2 4" id="KW-0808">Transferase</keyword>
<dbReference type="Proteomes" id="UP000263900">
    <property type="component" value="Chromosome"/>
</dbReference>
<keyword evidence="3" id="KW-0949">S-adenosyl-L-methionine</keyword>
<dbReference type="PANTHER" id="PTHR10509:SF14">
    <property type="entry name" value="CAFFEOYL-COA O-METHYLTRANSFERASE 3-RELATED"/>
    <property type="match status" value="1"/>
</dbReference>